<evidence type="ECO:0000259" key="4">
    <source>
        <dbReference type="Pfam" id="PF19040"/>
    </source>
</evidence>
<proteinExistence type="predicted"/>
<feature type="compositionally biased region" description="Low complexity" evidence="1">
    <location>
        <begin position="399"/>
        <end position="419"/>
    </location>
</feature>
<feature type="transmembrane region" description="Helical" evidence="2">
    <location>
        <begin position="85"/>
        <end position="105"/>
    </location>
</feature>
<dbReference type="Pfam" id="PF01757">
    <property type="entry name" value="Acyl_transf_3"/>
    <property type="match status" value="1"/>
</dbReference>
<dbReference type="Pfam" id="PF19040">
    <property type="entry name" value="SGNH"/>
    <property type="match status" value="1"/>
</dbReference>
<evidence type="ECO:0000256" key="1">
    <source>
        <dbReference type="SAM" id="MobiDB-lite"/>
    </source>
</evidence>
<dbReference type="SUPFAM" id="SSF52266">
    <property type="entry name" value="SGNH hydrolase"/>
    <property type="match status" value="1"/>
</dbReference>
<dbReference type="GO" id="GO:0009103">
    <property type="term" value="P:lipopolysaccharide biosynthetic process"/>
    <property type="evidence" value="ECO:0007669"/>
    <property type="project" value="TreeGrafter"/>
</dbReference>
<feature type="transmembrane region" description="Helical" evidence="2">
    <location>
        <begin position="178"/>
        <end position="197"/>
    </location>
</feature>
<evidence type="ECO:0000313" key="5">
    <source>
        <dbReference type="EMBL" id="CAB4973309.1"/>
    </source>
</evidence>
<dbReference type="InterPro" id="IPR002656">
    <property type="entry name" value="Acyl_transf_3_dom"/>
</dbReference>
<keyword evidence="2" id="KW-1133">Transmembrane helix</keyword>
<dbReference type="InterPro" id="IPR043968">
    <property type="entry name" value="SGNH"/>
</dbReference>
<organism evidence="5">
    <name type="scientific">freshwater metagenome</name>
    <dbReference type="NCBI Taxonomy" id="449393"/>
    <lineage>
        <taxon>unclassified sequences</taxon>
        <taxon>metagenomes</taxon>
        <taxon>ecological metagenomes</taxon>
    </lineage>
</organism>
<feature type="transmembrane region" description="Helical" evidence="2">
    <location>
        <begin position="43"/>
        <end position="64"/>
    </location>
</feature>
<keyword evidence="2" id="KW-0812">Transmembrane</keyword>
<evidence type="ECO:0000256" key="2">
    <source>
        <dbReference type="SAM" id="Phobius"/>
    </source>
</evidence>
<dbReference type="PANTHER" id="PTHR23028">
    <property type="entry name" value="ACETYLTRANSFERASE"/>
    <property type="match status" value="1"/>
</dbReference>
<feature type="transmembrane region" description="Helical" evidence="2">
    <location>
        <begin position="330"/>
        <end position="348"/>
    </location>
</feature>
<reference evidence="5" key="1">
    <citation type="submission" date="2020-05" db="EMBL/GenBank/DDBJ databases">
        <authorList>
            <person name="Chiriac C."/>
            <person name="Salcher M."/>
            <person name="Ghai R."/>
            <person name="Kavagutti S V."/>
        </authorList>
    </citation>
    <scope>NUCLEOTIDE SEQUENCE</scope>
</reference>
<keyword evidence="2" id="KW-0472">Membrane</keyword>
<gene>
    <name evidence="5" type="ORF">UFOPK3954_00060</name>
</gene>
<dbReference type="GO" id="GO:0016020">
    <property type="term" value="C:membrane"/>
    <property type="evidence" value="ECO:0007669"/>
    <property type="project" value="TreeGrafter"/>
</dbReference>
<feature type="transmembrane region" description="Helical" evidence="2">
    <location>
        <begin position="21"/>
        <end position="37"/>
    </location>
</feature>
<dbReference type="EMBL" id="CAFBON010000003">
    <property type="protein sequence ID" value="CAB4973309.1"/>
    <property type="molecule type" value="Genomic_DNA"/>
</dbReference>
<feature type="region of interest" description="Disordered" evidence="1">
    <location>
        <begin position="399"/>
        <end position="442"/>
    </location>
</feature>
<evidence type="ECO:0000259" key="3">
    <source>
        <dbReference type="Pfam" id="PF01757"/>
    </source>
</evidence>
<protein>
    <submittedName>
        <fullName evidence="5">Unannotated protein</fullName>
    </submittedName>
</protein>
<name>A0A6J7M4B0_9ZZZZ</name>
<dbReference type="InterPro" id="IPR050879">
    <property type="entry name" value="Acyltransferase_3"/>
</dbReference>
<feature type="transmembrane region" description="Helical" evidence="2">
    <location>
        <begin position="368"/>
        <end position="388"/>
    </location>
</feature>
<feature type="domain" description="Acyltransferase 3" evidence="3">
    <location>
        <begin position="18"/>
        <end position="345"/>
    </location>
</feature>
<feature type="transmembrane region" description="Helical" evidence="2">
    <location>
        <begin position="261"/>
        <end position="279"/>
    </location>
</feature>
<feature type="transmembrane region" description="Helical" evidence="2">
    <location>
        <begin position="236"/>
        <end position="255"/>
    </location>
</feature>
<sequence>MHLRGLRNEGAPSGFRPDIEGLRAVAVLLVVVYHARLGPFHGGLVGVDVFLVLSGFLITSLLIRELQTSSRISMIGFWARRAKRLLPASSVTVITTLLVASWMLAPLEFRGLGHDALAAAGFVINIVFMHRGNDYFAADSVGPSPLLHFWSLALEEQFYLVWPLLIALTARARRSLRAIGILIGVVVVLSFGAGVWYTKRSPITAFYVLPTRAWELGVGALLAVAGSQLDRIKHAACVLLGWAGLAGVIVSSLVINDRTPFPGVAALLPVLSTAALIAAGSTSKRFTPTPLLSFAPLQWIGKRSYAIYLWHWPAYVLATARWGTLDNGQAAVTMGVAIAIAAVSYALIENPIRRDPWLAGRPLRPLALGGSLALVAAVLAIVTFNAPIPGGVGTATAPTLTPTVPVAITPTTSDAAPSRPSDPDRDPQPESTTLPPPTTAYPSLDSLVAVGQTNLEASLLTKLLPSNVRPDIRRVKRDRGQVFLDGCVLTFGSTDLGTKSCVYGDPEGGTTVALVGDSHAGHWFSGLNSVATTNGWQLHVLAKMGCPPEDINRFRNANLRPDCLPWRDNVIRRLKALKPDLIIVSHFRYNFRLKTVAQRRGGQWEELLTKYFRELKEISSRVVFLEDVPPPPNLVPSCLLRNRKAVNRCTFSPTESAIPELRESEKRATLAAGITYVPTYNWFCTEQRCAVLVGDLLLYADDNHITNEAARYFAPFLEASLVPLLQRIT</sequence>
<dbReference type="AlphaFoldDB" id="A0A6J7M4B0"/>
<dbReference type="GO" id="GO:0016747">
    <property type="term" value="F:acyltransferase activity, transferring groups other than amino-acyl groups"/>
    <property type="evidence" value="ECO:0007669"/>
    <property type="project" value="InterPro"/>
</dbReference>
<dbReference type="PANTHER" id="PTHR23028:SF53">
    <property type="entry name" value="ACYL_TRANSF_3 DOMAIN-CONTAINING PROTEIN"/>
    <property type="match status" value="1"/>
</dbReference>
<accession>A0A6J7M4B0</accession>
<feature type="domain" description="SGNH" evidence="4">
    <location>
        <begin position="497"/>
        <end position="718"/>
    </location>
</feature>